<feature type="domain" description="Pili assembly chaperone C-terminal" evidence="8">
    <location>
        <begin position="177"/>
        <end position="232"/>
    </location>
</feature>
<evidence type="ECO:0000256" key="2">
    <source>
        <dbReference type="ARBA" id="ARBA00007399"/>
    </source>
</evidence>
<evidence type="ECO:0000256" key="6">
    <source>
        <dbReference type="SAM" id="MobiDB-lite"/>
    </source>
</evidence>
<evidence type="ECO:0000256" key="4">
    <source>
        <dbReference type="ARBA" id="ARBA00022764"/>
    </source>
</evidence>
<evidence type="ECO:0000256" key="3">
    <source>
        <dbReference type="ARBA" id="ARBA00022729"/>
    </source>
</evidence>
<protein>
    <submittedName>
        <fullName evidence="9">P pilus assembly protein, chaperone PapD</fullName>
    </submittedName>
</protein>
<accession>A0A1C6Z257</accession>
<gene>
    <name evidence="9" type="ORF">BN1044_02654</name>
</gene>
<evidence type="ECO:0000313" key="10">
    <source>
        <dbReference type="Proteomes" id="UP000094844"/>
    </source>
</evidence>
<sequence>MRPFENKKFHSLFYIILVSVLLSENGYAGIMIGGTRFIYHGDSEKGLPFLVKNSDDLPYLTQTKILPDNTQGNNIRQALPNSESANFVATPPLLPLRKKQENYIRIIRTEGKLPDDRESLFQLSIAAIPSGRPTGNDLQLAIRSRYKLIYRPSGLKGEPNQAYQQLRWQRHGAQVTIENPTPYYVTLFQMVINGKLQPAEGVVAPFGSRTESWCPKNGGCGFKWQSLDDLGTPTSAWAITPNGTAQLGNAIGKVTPVVEAKEQDKKSTEGHVSPKLP</sequence>
<dbReference type="InterPro" id="IPR036316">
    <property type="entry name" value="Pili_assmbl_chap_C_dom_sf"/>
</dbReference>
<dbReference type="OrthoDB" id="6504604at2"/>
<keyword evidence="4" id="KW-0574">Periplasm</keyword>
<reference evidence="9 10" key="1">
    <citation type="submission" date="2016-09" db="EMBL/GenBank/DDBJ databases">
        <authorList>
            <person name="Capua I."/>
            <person name="De Benedictis P."/>
            <person name="Joannis T."/>
            <person name="Lombin L.H."/>
            <person name="Cattoli G."/>
        </authorList>
    </citation>
    <scope>NUCLEOTIDE SEQUENCE [LARGE SCALE GENOMIC DNA]</scope>
    <source>
        <strain evidence="9 10">GB001</strain>
    </source>
</reference>
<comment type="similarity">
    <text evidence="2">Belongs to the periplasmic pilus chaperone family.</text>
</comment>
<dbReference type="SUPFAM" id="SSF49584">
    <property type="entry name" value="Periplasmic chaperone C-domain"/>
    <property type="match status" value="1"/>
</dbReference>
<dbReference type="Pfam" id="PF00345">
    <property type="entry name" value="PapD_N"/>
    <property type="match status" value="1"/>
</dbReference>
<evidence type="ECO:0000313" key="9">
    <source>
        <dbReference type="EMBL" id="SCM53165.1"/>
    </source>
</evidence>
<dbReference type="InterPro" id="IPR001829">
    <property type="entry name" value="Pili_assmbl_chaperone_bac"/>
</dbReference>
<dbReference type="Pfam" id="PF02753">
    <property type="entry name" value="PapD_C"/>
    <property type="match status" value="1"/>
</dbReference>
<keyword evidence="5" id="KW-0143">Chaperone</keyword>
<feature type="domain" description="Pili assembly chaperone N-terminal" evidence="7">
    <location>
        <begin position="29"/>
        <end position="155"/>
    </location>
</feature>
<dbReference type="InterPro" id="IPR013783">
    <property type="entry name" value="Ig-like_fold"/>
</dbReference>
<dbReference type="PRINTS" id="PR00969">
    <property type="entry name" value="CHAPERONPILI"/>
</dbReference>
<dbReference type="AlphaFoldDB" id="A0A1C6Z257"/>
<evidence type="ECO:0000259" key="7">
    <source>
        <dbReference type="Pfam" id="PF00345"/>
    </source>
</evidence>
<feature type="compositionally biased region" description="Basic and acidic residues" evidence="6">
    <location>
        <begin position="259"/>
        <end position="269"/>
    </location>
</feature>
<organism evidence="9 10">
    <name type="scientific">Hafnia alvei</name>
    <dbReference type="NCBI Taxonomy" id="569"/>
    <lineage>
        <taxon>Bacteria</taxon>
        <taxon>Pseudomonadati</taxon>
        <taxon>Pseudomonadota</taxon>
        <taxon>Gammaproteobacteria</taxon>
        <taxon>Enterobacterales</taxon>
        <taxon>Hafniaceae</taxon>
        <taxon>Hafnia</taxon>
    </lineage>
</organism>
<dbReference type="SUPFAM" id="SSF49354">
    <property type="entry name" value="PapD-like"/>
    <property type="match status" value="1"/>
</dbReference>
<dbReference type="InterPro" id="IPR016148">
    <property type="entry name" value="Pili_assmbl_chaperone_C"/>
</dbReference>
<keyword evidence="3" id="KW-0732">Signal</keyword>
<dbReference type="InterPro" id="IPR050643">
    <property type="entry name" value="Periplasmic_pilus_chap"/>
</dbReference>
<dbReference type="RefSeq" id="WP_072309116.1">
    <property type="nucleotide sequence ID" value="NZ_FMIQ01000051.1"/>
</dbReference>
<dbReference type="PANTHER" id="PTHR30251:SF1">
    <property type="entry name" value="FIMBRIAL CHAPARONE"/>
    <property type="match status" value="1"/>
</dbReference>
<dbReference type="Proteomes" id="UP000094844">
    <property type="component" value="Unassembled WGS sequence"/>
</dbReference>
<proteinExistence type="inferred from homology"/>
<dbReference type="InterPro" id="IPR016147">
    <property type="entry name" value="Pili_assmbl_chaperone_N"/>
</dbReference>
<evidence type="ECO:0000259" key="8">
    <source>
        <dbReference type="Pfam" id="PF02753"/>
    </source>
</evidence>
<dbReference type="PANTHER" id="PTHR30251">
    <property type="entry name" value="PILUS ASSEMBLY CHAPERONE"/>
    <property type="match status" value="1"/>
</dbReference>
<evidence type="ECO:0000256" key="5">
    <source>
        <dbReference type="ARBA" id="ARBA00023186"/>
    </source>
</evidence>
<dbReference type="InterPro" id="IPR008962">
    <property type="entry name" value="PapD-like_sf"/>
</dbReference>
<comment type="subcellular location">
    <subcellularLocation>
        <location evidence="1">Periplasm</location>
    </subcellularLocation>
</comment>
<dbReference type="GO" id="GO:0071555">
    <property type="term" value="P:cell wall organization"/>
    <property type="evidence" value="ECO:0007669"/>
    <property type="project" value="InterPro"/>
</dbReference>
<feature type="region of interest" description="Disordered" evidence="6">
    <location>
        <begin position="258"/>
        <end position="277"/>
    </location>
</feature>
<dbReference type="EMBL" id="FMIQ01000051">
    <property type="protein sequence ID" value="SCM53165.1"/>
    <property type="molecule type" value="Genomic_DNA"/>
</dbReference>
<dbReference type="GO" id="GO:0030288">
    <property type="term" value="C:outer membrane-bounded periplasmic space"/>
    <property type="evidence" value="ECO:0007669"/>
    <property type="project" value="InterPro"/>
</dbReference>
<dbReference type="Gene3D" id="2.60.40.10">
    <property type="entry name" value="Immunoglobulins"/>
    <property type="match status" value="2"/>
</dbReference>
<name>A0A1C6Z257_HAFAL</name>
<evidence type="ECO:0000256" key="1">
    <source>
        <dbReference type="ARBA" id="ARBA00004418"/>
    </source>
</evidence>